<dbReference type="Proteomes" id="UP000651517">
    <property type="component" value="Unassembled WGS sequence"/>
</dbReference>
<protein>
    <submittedName>
        <fullName evidence="4">DUF262 domain-containing protein</fullName>
    </submittedName>
</protein>
<evidence type="ECO:0000313" key="4">
    <source>
        <dbReference type="EMBL" id="MBD8021390.1"/>
    </source>
</evidence>
<evidence type="ECO:0000259" key="3">
    <source>
        <dbReference type="Pfam" id="PF07510"/>
    </source>
</evidence>
<feature type="coiled-coil region" evidence="1">
    <location>
        <begin position="113"/>
        <end position="143"/>
    </location>
</feature>
<dbReference type="Pfam" id="PF07510">
    <property type="entry name" value="GmrSD_C"/>
    <property type="match status" value="1"/>
</dbReference>
<sequence length="624" mass="70877">MLAYAGEVQSAVNLLGETMRIESASKTIQSCFRECLYDVPAFQRSYSWGRAELEDYWNDVVLAAGNFFFGTTVTWISEKRDLFNNTYSLIDGQQRITTSAIALSVVRDMARILADEHDEDNELAEEVKQLRELEQNVQGYLIARDDDAQEYPILKRPENMFWEVIQRPNSIPSGNVWDHSARRIGQARSYFEQEVRKSVEGGTLQERNVRLRNIRNNILQARIIQVELDSEEDAFLVFETLNTRGKELQLADLIKNMLTRGAASSSSDQQAVSNRWKLLESRVLSEDDNQPMMDRFIWQSWNSRYTAVKEPELYKRLKEKLGADSAAHLAYLEELELDAKTYRHLHDSSFEFPRRQKPAPRGPAPALTMPEVQDSIRALALFNVTVANSAVLALVRKYDAGSLLPKRQLLKALRAIENFHFQYTALASGGSTGGTRSRYNVFSVKLEEAESRQEVSVAVADLIEKLRNGLPTTARVEQGFKRLFYGPSEPRLTQAQKNSSRPALIRYVLCRIAQFKKELPAGAEQSRWTIEHIRPQSLAADGPSSAEYSIGNLVLLSEQANNYLGNANCSDKKNMLRTHSAPKDDTLLAWIDDENRSVIDKSEIEQRTHELACLAVESVWTLSQ</sequence>
<dbReference type="InterPro" id="IPR004919">
    <property type="entry name" value="GmrSD_N"/>
</dbReference>
<dbReference type="InterPro" id="IPR011089">
    <property type="entry name" value="GmrSD_C"/>
</dbReference>
<feature type="domain" description="GmrSD restriction endonucleases N-terminal" evidence="2">
    <location>
        <begin position="37"/>
        <end position="258"/>
    </location>
</feature>
<dbReference type="Pfam" id="PF03235">
    <property type="entry name" value="GmrSD_N"/>
    <property type="match status" value="1"/>
</dbReference>
<reference evidence="4 5" key="1">
    <citation type="submission" date="2020-08" db="EMBL/GenBank/DDBJ databases">
        <title>A Genomic Blueprint of the Chicken Gut Microbiome.</title>
        <authorList>
            <person name="Gilroy R."/>
            <person name="Ravi A."/>
            <person name="Getino M."/>
            <person name="Pursley I."/>
            <person name="Horton D.L."/>
            <person name="Alikhan N.-F."/>
            <person name="Baker D."/>
            <person name="Gharbi K."/>
            <person name="Hall N."/>
            <person name="Watson M."/>
            <person name="Adriaenssens E.M."/>
            <person name="Foster-Nyarko E."/>
            <person name="Jarju S."/>
            <person name="Secka A."/>
            <person name="Antonio M."/>
            <person name="Oren A."/>
            <person name="Chaudhuri R."/>
            <person name="La Ragione R.M."/>
            <person name="Hildebrand F."/>
            <person name="Pallen M.J."/>
        </authorList>
    </citation>
    <scope>NUCLEOTIDE SEQUENCE [LARGE SCALE GENOMIC DNA]</scope>
    <source>
        <strain evidence="4 5">Re57</strain>
    </source>
</reference>
<proteinExistence type="predicted"/>
<keyword evidence="1" id="KW-0175">Coiled coil</keyword>
<organism evidence="4 5">
    <name type="scientific">Brevibacterium gallinarum</name>
    <dbReference type="NCBI Taxonomy" id="2762220"/>
    <lineage>
        <taxon>Bacteria</taxon>
        <taxon>Bacillati</taxon>
        <taxon>Actinomycetota</taxon>
        <taxon>Actinomycetes</taxon>
        <taxon>Micrococcales</taxon>
        <taxon>Brevibacteriaceae</taxon>
        <taxon>Brevibacterium</taxon>
    </lineage>
</organism>
<evidence type="ECO:0000256" key="1">
    <source>
        <dbReference type="SAM" id="Coils"/>
    </source>
</evidence>
<comment type="caution">
    <text evidence="4">The sequence shown here is derived from an EMBL/GenBank/DDBJ whole genome shotgun (WGS) entry which is preliminary data.</text>
</comment>
<keyword evidence="5" id="KW-1185">Reference proteome</keyword>
<feature type="domain" description="GmrSD restriction endonucleases C-terminal" evidence="3">
    <location>
        <begin position="496"/>
        <end position="612"/>
    </location>
</feature>
<accession>A0ABR8WWL5</accession>
<evidence type="ECO:0000259" key="2">
    <source>
        <dbReference type="Pfam" id="PF03235"/>
    </source>
</evidence>
<evidence type="ECO:0000313" key="5">
    <source>
        <dbReference type="Proteomes" id="UP000651517"/>
    </source>
</evidence>
<gene>
    <name evidence="4" type="ORF">H9634_11430</name>
</gene>
<name>A0ABR8WWL5_9MICO</name>
<dbReference type="PANTHER" id="PTHR35149">
    <property type="entry name" value="SLL5132 PROTEIN"/>
    <property type="match status" value="1"/>
</dbReference>
<dbReference type="PANTHER" id="PTHR35149:SF1">
    <property type="entry name" value="DUF5655 DOMAIN-CONTAINING PROTEIN"/>
    <property type="match status" value="1"/>
</dbReference>
<dbReference type="EMBL" id="JACSPY010000012">
    <property type="protein sequence ID" value="MBD8021390.1"/>
    <property type="molecule type" value="Genomic_DNA"/>
</dbReference>